<dbReference type="EMBL" id="JANBVO010000004">
    <property type="protein sequence ID" value="KAJ9155078.1"/>
    <property type="molecule type" value="Genomic_DNA"/>
</dbReference>
<evidence type="ECO:0000313" key="1">
    <source>
        <dbReference type="EMBL" id="KAJ9155078.1"/>
    </source>
</evidence>
<dbReference type="Proteomes" id="UP001174694">
    <property type="component" value="Unassembled WGS sequence"/>
</dbReference>
<keyword evidence="2" id="KW-1185">Reference proteome</keyword>
<organism evidence="1 2">
    <name type="scientific">Pleurostoma richardsiae</name>
    <dbReference type="NCBI Taxonomy" id="41990"/>
    <lineage>
        <taxon>Eukaryota</taxon>
        <taxon>Fungi</taxon>
        <taxon>Dikarya</taxon>
        <taxon>Ascomycota</taxon>
        <taxon>Pezizomycotina</taxon>
        <taxon>Sordariomycetes</taxon>
        <taxon>Sordariomycetidae</taxon>
        <taxon>Calosphaeriales</taxon>
        <taxon>Pleurostomataceae</taxon>
        <taxon>Pleurostoma</taxon>
    </lineage>
</organism>
<proteinExistence type="predicted"/>
<gene>
    <name evidence="1" type="ORF">NKR23_g2382</name>
</gene>
<name>A0AA38VVQ3_9PEZI</name>
<sequence>MALQHGDFQGDIYTDIVLFKLDMLADYHLQMLYGLPYGMLRRLVVGLGRTDFVTRLEDYATLQLRPNEVADMHTLQFWMVMFRTTWENHISGVPRSQIMSGLRELSWEELTGALDREMEEQDADQ</sequence>
<reference evidence="1" key="1">
    <citation type="submission" date="2022-07" db="EMBL/GenBank/DDBJ databases">
        <title>Fungi with potential for degradation of polypropylene.</title>
        <authorList>
            <person name="Gostincar C."/>
        </authorList>
    </citation>
    <scope>NUCLEOTIDE SEQUENCE</scope>
    <source>
        <strain evidence="1">EXF-13308</strain>
    </source>
</reference>
<dbReference type="AlphaFoldDB" id="A0AA38VVQ3"/>
<accession>A0AA38VVQ3</accession>
<protein>
    <submittedName>
        <fullName evidence="1">Uncharacterized protein</fullName>
    </submittedName>
</protein>
<evidence type="ECO:0000313" key="2">
    <source>
        <dbReference type="Proteomes" id="UP001174694"/>
    </source>
</evidence>
<comment type="caution">
    <text evidence="1">The sequence shown here is derived from an EMBL/GenBank/DDBJ whole genome shotgun (WGS) entry which is preliminary data.</text>
</comment>